<feature type="region of interest" description="Disordered" evidence="3">
    <location>
        <begin position="984"/>
        <end position="1015"/>
    </location>
</feature>
<keyword evidence="1" id="KW-0103">Bromodomain</keyword>
<dbReference type="EMBL" id="GAMC01017578">
    <property type="protein sequence ID" value="JAB88977.1"/>
    <property type="molecule type" value="mRNA"/>
</dbReference>
<feature type="compositionally biased region" description="Low complexity" evidence="3">
    <location>
        <begin position="992"/>
        <end position="1003"/>
    </location>
</feature>
<dbReference type="Pfam" id="PF00439">
    <property type="entry name" value="Bromodomain"/>
    <property type="match status" value="1"/>
</dbReference>
<protein>
    <submittedName>
        <fullName evidence="5">Bromodomain-containing protein 8</fullName>
    </submittedName>
</protein>
<evidence type="ECO:0000256" key="3">
    <source>
        <dbReference type="SAM" id="MobiDB-lite"/>
    </source>
</evidence>
<reference evidence="5" key="2">
    <citation type="journal article" date="2014" name="BMC Genomics">
        <title>A genomic perspective to assessing quality of mass-reared SIT flies used in Mediterranean fruit fly (Ceratitis capitata) eradication in California.</title>
        <authorList>
            <person name="Calla B."/>
            <person name="Hall B."/>
            <person name="Hou S."/>
            <person name="Geib S.M."/>
        </authorList>
    </citation>
    <scope>NUCLEOTIDE SEQUENCE</scope>
</reference>
<dbReference type="GO" id="GO:0035267">
    <property type="term" value="C:NuA4 histone acetyltransferase complex"/>
    <property type="evidence" value="ECO:0007669"/>
    <property type="project" value="TreeGrafter"/>
</dbReference>
<feature type="compositionally biased region" description="Low complexity" evidence="3">
    <location>
        <begin position="227"/>
        <end position="281"/>
    </location>
</feature>
<reference evidence="5" key="1">
    <citation type="submission" date="2013-07" db="EMBL/GenBank/DDBJ databases">
        <authorList>
            <person name="Geib S."/>
        </authorList>
    </citation>
    <scope>NUCLEOTIDE SEQUENCE</scope>
</reference>
<sequence>MASSAQERLPLNRLPLDKWTTREQLCLASAVSCSGDQNWMTVSRTLKLVCGNGTTNRPADWYSQKNCAVQYGHLLENVETPKRKKRTSESASGISSPAVVETPTDLVLRRLNEERVQEIKAEIRRGQEEFALIYKDLKALQSGTLSENELREMLGNIELQQEQERVEEMKIENQMREREQQRMEFQRNWRTLTPATPPIPSTAPANATDTATLDMDIEDIVGGSSPSGQSINNSNSHSQQKQSTAQTGTSPLLSSLLKTPTSNANVTTTVSTNNTSGSANNFTRSSAPTITTLLTSGSIPNKNQPLITLKANIPPQKAAQLLTSPISGPPSVASVPASSIAQQNLLSPSQAAPTLSMLLEKNKASANATTNIENQGEGLSHKDFEIVGQTQMPVISNVSDSNNDEIPMELDDEISSHVNDTDLNKAIVNDSDDPDPNEEQQLMEVFKNIGNIDELDIDVSAVIDDEEVDFLKDMGADSPPEMTDVTEFENKEDLVENNLVTTNDFIKDSDADNIEINEKANSKTDSEGVGTTPVEANSTTANSGDNRSRKIETTSSDDSNDNIPLAAVASIEQRAAQEKEKVVDTSLKNERNGESNESNKGQDDNNPNSFDEEKEHDKLEKQLADLVGASEMDDPKNLGEDGKSPLISECSDVIVIPTDDDDSNGDKVKETNEKSTVDEEAAKIKKDLETEIDAIIDESRHSADHHDETTEADKIFPSHEAVAPLPPIISIADTDEDSSTTDVSIVTRKDDKLGTSSIKHSAPQPRKSLHETPRQDQQNKTDDESTTQFSSSSSSSVTQARQPMLRKLRDRDRSESPMIDADLHPANSSAITSVIDNLNSQRLRRRYSSTPVNDSIPNSPASSDRERDETETRISKKSLLSIFHALQYSKNASTLQRCFHEDLQFDEICLRPMDMLSIRKQIEAGTIRNVSELQRDILLMCQNGLMLFKQNSTGFNAASAFMQECQGIREFVVNTNSTEIVAQSKDNKEVNKSSNTSGTSSRKSGSRKSQRIILT</sequence>
<accession>W8ASB0</accession>
<evidence type="ECO:0000256" key="1">
    <source>
        <dbReference type="ARBA" id="ARBA00023117"/>
    </source>
</evidence>
<gene>
    <name evidence="5" type="primary">BRD8</name>
</gene>
<proteinExistence type="evidence at transcript level"/>
<feature type="domain" description="Bromo" evidence="4">
    <location>
        <begin position="901"/>
        <end position="958"/>
    </location>
</feature>
<feature type="compositionally biased region" description="Basic and acidic residues" evidence="3">
    <location>
        <begin position="633"/>
        <end position="643"/>
    </location>
</feature>
<feature type="region of interest" description="Disordered" evidence="3">
    <location>
        <begin position="218"/>
        <end position="285"/>
    </location>
</feature>
<feature type="compositionally biased region" description="Basic and acidic residues" evidence="3">
    <location>
        <begin position="664"/>
        <end position="682"/>
    </location>
</feature>
<dbReference type="PANTHER" id="PTHR15398">
    <property type="entry name" value="BROMODOMAIN-CONTAINING PROTEIN 8"/>
    <property type="match status" value="1"/>
</dbReference>
<feature type="region of interest" description="Disordered" evidence="3">
    <location>
        <begin position="519"/>
        <end position="682"/>
    </location>
</feature>
<organism evidence="5">
    <name type="scientific">Ceratitis capitata</name>
    <name type="common">Mediterranean fruit fly</name>
    <name type="synonym">Tephritis capitata</name>
    <dbReference type="NCBI Taxonomy" id="7213"/>
    <lineage>
        <taxon>Eukaryota</taxon>
        <taxon>Metazoa</taxon>
        <taxon>Ecdysozoa</taxon>
        <taxon>Arthropoda</taxon>
        <taxon>Hexapoda</taxon>
        <taxon>Insecta</taxon>
        <taxon>Pterygota</taxon>
        <taxon>Neoptera</taxon>
        <taxon>Endopterygota</taxon>
        <taxon>Diptera</taxon>
        <taxon>Brachycera</taxon>
        <taxon>Muscomorpha</taxon>
        <taxon>Tephritoidea</taxon>
        <taxon>Tephritidae</taxon>
        <taxon>Ceratitis</taxon>
        <taxon>Ceratitis</taxon>
    </lineage>
</organism>
<dbReference type="Gene3D" id="1.20.920.10">
    <property type="entry name" value="Bromodomain-like"/>
    <property type="match status" value="1"/>
</dbReference>
<feature type="compositionally biased region" description="Basic and acidic residues" evidence="3">
    <location>
        <begin position="575"/>
        <end position="594"/>
    </location>
</feature>
<feature type="compositionally biased region" description="Polar residues" evidence="3">
    <location>
        <begin position="848"/>
        <end position="862"/>
    </location>
</feature>
<evidence type="ECO:0000256" key="2">
    <source>
        <dbReference type="SAM" id="Coils"/>
    </source>
</evidence>
<dbReference type="SUPFAM" id="SSF47370">
    <property type="entry name" value="Bromodomain"/>
    <property type="match status" value="1"/>
</dbReference>
<evidence type="ECO:0000259" key="4">
    <source>
        <dbReference type="Pfam" id="PF00439"/>
    </source>
</evidence>
<feature type="coiled-coil region" evidence="2">
    <location>
        <begin position="159"/>
        <end position="188"/>
    </location>
</feature>
<dbReference type="OrthoDB" id="1742084at2759"/>
<feature type="compositionally biased region" description="Polar residues" evidence="3">
    <location>
        <begin position="595"/>
        <end position="609"/>
    </location>
</feature>
<feature type="region of interest" description="Disordered" evidence="3">
    <location>
        <begin position="695"/>
        <end position="825"/>
    </location>
</feature>
<feature type="compositionally biased region" description="Basic and acidic residues" evidence="3">
    <location>
        <begin position="697"/>
        <end position="717"/>
    </location>
</feature>
<feature type="compositionally biased region" description="Basic and acidic residues" evidence="3">
    <location>
        <begin position="611"/>
        <end position="623"/>
    </location>
</feature>
<name>W8ASB0_CERCA</name>
<dbReference type="AlphaFoldDB" id="W8ASB0"/>
<dbReference type="InterPro" id="IPR036427">
    <property type="entry name" value="Bromodomain-like_sf"/>
</dbReference>
<dbReference type="InterPro" id="IPR001487">
    <property type="entry name" value="Bromodomain"/>
</dbReference>
<feature type="region of interest" description="Disordered" evidence="3">
    <location>
        <begin position="846"/>
        <end position="871"/>
    </location>
</feature>
<dbReference type="PANTHER" id="PTHR15398:SF4">
    <property type="entry name" value="BROMODOMAIN-CONTAINING PROTEIN 8 ISOFORM X1"/>
    <property type="match status" value="1"/>
</dbReference>
<evidence type="ECO:0000313" key="5">
    <source>
        <dbReference type="EMBL" id="JAB88977.1"/>
    </source>
</evidence>
<feature type="compositionally biased region" description="Basic residues" evidence="3">
    <location>
        <begin position="1004"/>
        <end position="1015"/>
    </location>
</feature>
<keyword evidence="2" id="KW-0175">Coiled coil</keyword>
<feature type="compositionally biased region" description="Basic and acidic residues" evidence="3">
    <location>
        <begin position="768"/>
        <end position="783"/>
    </location>
</feature>
<feature type="compositionally biased region" description="Polar residues" evidence="3">
    <location>
        <begin position="534"/>
        <end position="545"/>
    </location>
</feature>